<feature type="compositionally biased region" description="Basic and acidic residues" evidence="7">
    <location>
        <begin position="189"/>
        <end position="201"/>
    </location>
</feature>
<keyword evidence="4" id="KW-0863">Zinc-finger</keyword>
<feature type="compositionally biased region" description="Acidic residues" evidence="7">
    <location>
        <begin position="227"/>
        <end position="238"/>
    </location>
</feature>
<evidence type="ECO:0000256" key="3">
    <source>
        <dbReference type="ARBA" id="ARBA00022737"/>
    </source>
</evidence>
<dbReference type="PANTHER" id="PTHR16515">
    <property type="entry name" value="PR DOMAIN ZINC FINGER PROTEIN"/>
    <property type="match status" value="1"/>
</dbReference>
<dbReference type="SUPFAM" id="SSF57667">
    <property type="entry name" value="beta-beta-alpha zinc fingers"/>
    <property type="match status" value="2"/>
</dbReference>
<dbReference type="GO" id="GO:0008270">
    <property type="term" value="F:zinc ion binding"/>
    <property type="evidence" value="ECO:0007669"/>
    <property type="project" value="UniProtKB-KW"/>
</dbReference>
<evidence type="ECO:0000256" key="2">
    <source>
        <dbReference type="ARBA" id="ARBA00022723"/>
    </source>
</evidence>
<feature type="compositionally biased region" description="Polar residues" evidence="7">
    <location>
        <begin position="255"/>
        <end position="269"/>
    </location>
</feature>
<evidence type="ECO:0000256" key="1">
    <source>
        <dbReference type="ARBA" id="ARBA00004123"/>
    </source>
</evidence>
<dbReference type="EMBL" id="CAIIXF020000002">
    <property type="protein sequence ID" value="CAH1776380.1"/>
    <property type="molecule type" value="Genomic_DNA"/>
</dbReference>
<dbReference type="PROSITE" id="PS00028">
    <property type="entry name" value="ZINC_FINGER_C2H2_1"/>
    <property type="match status" value="4"/>
</dbReference>
<dbReference type="InterPro" id="IPR013087">
    <property type="entry name" value="Znf_C2H2_type"/>
</dbReference>
<sequence>METTSELLTKVIQDAVLKLCTQNVVFSKSLEIDGIICVSPGEEAKEIVVKMHRTIVKPNQAQQSPGLYSQDHDTISDFGFNQTIRTPRQFQDPSHHRPNQHSTPQRQRIPMSRDNNINRTPVTAPPSSYGYPTQPSINSSMSSINPQIPSATQETPGGRVGDSDEFTIKEEPPSSPKGIKRSISEDTPQDTHDQSSDKQQKLDQTTGATEQNMDNVNIKQEEPITIELDDDDEEEEGGGYDGDSTAGASWMGDNTLDSSADNTINPNTVSRKETDDKSTRASAGTKNPGKRVRLQNKSHECKECFMRFGQRSTLKNHQRSKHGYEPVHKCKTCGDLFNSRQALSYHKDKHLWEEKKTAHICSFCQKTFSSKRYLTEHIEGKHAGRVHVCPVCGKRFRWRSSIKVHISTHNKSK</sequence>
<name>A0A8J1TF16_OWEFU</name>
<protein>
    <submittedName>
        <fullName evidence="8">Uncharacterized protein</fullName>
    </submittedName>
</protein>
<dbReference type="GO" id="GO:0010468">
    <property type="term" value="P:regulation of gene expression"/>
    <property type="evidence" value="ECO:0007669"/>
    <property type="project" value="TreeGrafter"/>
</dbReference>
<gene>
    <name evidence="8" type="ORF">OFUS_LOCUS3559</name>
</gene>
<dbReference type="Gene3D" id="3.30.160.60">
    <property type="entry name" value="Classic Zinc Finger"/>
    <property type="match status" value="3"/>
</dbReference>
<feature type="compositionally biased region" description="Low complexity" evidence="7">
    <location>
        <begin position="134"/>
        <end position="150"/>
    </location>
</feature>
<keyword evidence="2" id="KW-0479">Metal-binding</keyword>
<feature type="compositionally biased region" description="Basic and acidic residues" evidence="7">
    <location>
        <begin position="270"/>
        <end position="279"/>
    </location>
</feature>
<dbReference type="SMART" id="SM00355">
    <property type="entry name" value="ZnF_C2H2"/>
    <property type="match status" value="4"/>
</dbReference>
<dbReference type="OrthoDB" id="6327333at2759"/>
<comment type="caution">
    <text evidence="8">The sequence shown here is derived from an EMBL/GenBank/DDBJ whole genome shotgun (WGS) entry which is preliminary data.</text>
</comment>
<accession>A0A8J1TF16</accession>
<dbReference type="InterPro" id="IPR050331">
    <property type="entry name" value="Zinc_finger"/>
</dbReference>
<dbReference type="PROSITE" id="PS50157">
    <property type="entry name" value="ZINC_FINGER_C2H2_2"/>
    <property type="match status" value="4"/>
</dbReference>
<dbReference type="PANTHER" id="PTHR16515:SF49">
    <property type="entry name" value="GASTRULA ZINC FINGER PROTEIN XLCGF49.1-LIKE-RELATED"/>
    <property type="match status" value="1"/>
</dbReference>
<evidence type="ECO:0000256" key="5">
    <source>
        <dbReference type="ARBA" id="ARBA00022833"/>
    </source>
</evidence>
<evidence type="ECO:0000256" key="7">
    <source>
        <dbReference type="SAM" id="MobiDB-lite"/>
    </source>
</evidence>
<feature type="region of interest" description="Disordered" evidence="7">
    <location>
        <begin position="88"/>
        <end position="293"/>
    </location>
</feature>
<keyword evidence="5" id="KW-0862">Zinc</keyword>
<evidence type="ECO:0000256" key="6">
    <source>
        <dbReference type="ARBA" id="ARBA00023242"/>
    </source>
</evidence>
<keyword evidence="9" id="KW-1185">Reference proteome</keyword>
<reference evidence="8" key="1">
    <citation type="submission" date="2022-03" db="EMBL/GenBank/DDBJ databases">
        <authorList>
            <person name="Martin C."/>
        </authorList>
    </citation>
    <scope>NUCLEOTIDE SEQUENCE</scope>
</reference>
<dbReference type="InterPro" id="IPR036236">
    <property type="entry name" value="Znf_C2H2_sf"/>
</dbReference>
<proteinExistence type="predicted"/>
<keyword evidence="6" id="KW-0539">Nucleus</keyword>
<feature type="compositionally biased region" description="Polar residues" evidence="7">
    <location>
        <begin position="205"/>
        <end position="218"/>
    </location>
</feature>
<keyword evidence="3" id="KW-0677">Repeat</keyword>
<organism evidence="8 9">
    <name type="scientific">Owenia fusiformis</name>
    <name type="common">Polychaete worm</name>
    <dbReference type="NCBI Taxonomy" id="6347"/>
    <lineage>
        <taxon>Eukaryota</taxon>
        <taxon>Metazoa</taxon>
        <taxon>Spiralia</taxon>
        <taxon>Lophotrochozoa</taxon>
        <taxon>Annelida</taxon>
        <taxon>Polychaeta</taxon>
        <taxon>Sedentaria</taxon>
        <taxon>Canalipalpata</taxon>
        <taxon>Sabellida</taxon>
        <taxon>Oweniida</taxon>
        <taxon>Oweniidae</taxon>
        <taxon>Owenia</taxon>
    </lineage>
</organism>
<dbReference type="Proteomes" id="UP000749559">
    <property type="component" value="Unassembled WGS sequence"/>
</dbReference>
<evidence type="ECO:0000313" key="8">
    <source>
        <dbReference type="EMBL" id="CAH1776380.1"/>
    </source>
</evidence>
<evidence type="ECO:0000256" key="4">
    <source>
        <dbReference type="ARBA" id="ARBA00022771"/>
    </source>
</evidence>
<dbReference type="Pfam" id="PF13912">
    <property type="entry name" value="zf-C2H2_6"/>
    <property type="match status" value="1"/>
</dbReference>
<dbReference type="AlphaFoldDB" id="A0A8J1TF16"/>
<dbReference type="GO" id="GO:0005634">
    <property type="term" value="C:nucleus"/>
    <property type="evidence" value="ECO:0007669"/>
    <property type="project" value="UniProtKB-SubCell"/>
</dbReference>
<evidence type="ECO:0000313" key="9">
    <source>
        <dbReference type="Proteomes" id="UP000749559"/>
    </source>
</evidence>
<dbReference type="Pfam" id="PF00096">
    <property type="entry name" value="zf-C2H2"/>
    <property type="match status" value="3"/>
</dbReference>
<comment type="subcellular location">
    <subcellularLocation>
        <location evidence="1">Nucleus</location>
    </subcellularLocation>
</comment>